<sequence length="60" mass="6448">MTPAPSAHLLRLLRLAVAGLTCLAFSALAQNHPPPKEATWVAKDFRFHTGQSCLKCASTT</sequence>
<evidence type="ECO:0000256" key="1">
    <source>
        <dbReference type="SAM" id="SignalP"/>
    </source>
</evidence>
<proteinExistence type="predicted"/>
<keyword evidence="1" id="KW-0732">Signal</keyword>
<accession>A0ABX6P4B9</accession>
<reference evidence="2 3" key="1">
    <citation type="submission" date="2020-05" db="EMBL/GenBank/DDBJ databases">
        <title>Ramlibacter rhizophilus sp. nov., isolated from rhizosphere soil of national flower Mugunghwa from South Korea.</title>
        <authorList>
            <person name="Zheng-Fei Y."/>
            <person name="Huan T."/>
        </authorList>
    </citation>
    <scope>NUCLEOTIDE SEQUENCE [LARGE SCALE GENOMIC DNA]</scope>
    <source>
        <strain evidence="2 3">H242</strain>
    </source>
</reference>
<dbReference type="EMBL" id="CP053418">
    <property type="protein sequence ID" value="QJW84974.1"/>
    <property type="molecule type" value="Genomic_DNA"/>
</dbReference>
<gene>
    <name evidence="2" type="ORF">HK414_19700</name>
</gene>
<dbReference type="Proteomes" id="UP000500826">
    <property type="component" value="Chromosome"/>
</dbReference>
<protein>
    <submittedName>
        <fullName evidence="2">Uncharacterized protein</fullName>
    </submittedName>
</protein>
<feature type="signal peptide" evidence="1">
    <location>
        <begin position="1"/>
        <end position="29"/>
    </location>
</feature>
<name>A0ABX6P4B9_9BURK</name>
<keyword evidence="3" id="KW-1185">Reference proteome</keyword>
<feature type="chain" id="PRO_5045501656" evidence="1">
    <location>
        <begin position="30"/>
        <end position="60"/>
    </location>
</feature>
<organism evidence="2 3">
    <name type="scientific">Ramlibacter terrae</name>
    <dbReference type="NCBI Taxonomy" id="2732511"/>
    <lineage>
        <taxon>Bacteria</taxon>
        <taxon>Pseudomonadati</taxon>
        <taxon>Pseudomonadota</taxon>
        <taxon>Betaproteobacteria</taxon>
        <taxon>Burkholderiales</taxon>
        <taxon>Comamonadaceae</taxon>
        <taxon>Ramlibacter</taxon>
    </lineage>
</organism>
<evidence type="ECO:0000313" key="3">
    <source>
        <dbReference type="Proteomes" id="UP000500826"/>
    </source>
</evidence>
<evidence type="ECO:0000313" key="2">
    <source>
        <dbReference type="EMBL" id="QJW84974.1"/>
    </source>
</evidence>